<dbReference type="PANTHER" id="PTHR30466">
    <property type="entry name" value="FLAVIN REDUCTASE"/>
    <property type="match status" value="1"/>
</dbReference>
<dbReference type="RefSeq" id="WP_043674010.1">
    <property type="nucleotide sequence ID" value="NZ_BDCI01000013.1"/>
</dbReference>
<dbReference type="InterPro" id="IPR050268">
    <property type="entry name" value="NADH-dep_flavin_reductase"/>
</dbReference>
<comment type="caution">
    <text evidence="4">The sequence shown here is derived from an EMBL/GenBank/DDBJ whole genome shotgun (WGS) entry which is preliminary data.</text>
</comment>
<protein>
    <submittedName>
        <fullName evidence="4">Flavin reductase</fullName>
    </submittedName>
</protein>
<evidence type="ECO:0000256" key="1">
    <source>
        <dbReference type="ARBA" id="ARBA00008898"/>
    </source>
</evidence>
<dbReference type="Pfam" id="PF01613">
    <property type="entry name" value="Flavin_Reduct"/>
    <property type="match status" value="1"/>
</dbReference>
<dbReference type="Proteomes" id="UP000031364">
    <property type="component" value="Unassembled WGS sequence"/>
</dbReference>
<organism evidence="4 5">
    <name type="scientific">Nocardia vulneris</name>
    <dbReference type="NCBI Taxonomy" id="1141657"/>
    <lineage>
        <taxon>Bacteria</taxon>
        <taxon>Bacillati</taxon>
        <taxon>Actinomycetota</taxon>
        <taxon>Actinomycetes</taxon>
        <taxon>Mycobacteriales</taxon>
        <taxon>Nocardiaceae</taxon>
        <taxon>Nocardia</taxon>
    </lineage>
</organism>
<dbReference type="SMART" id="SM00903">
    <property type="entry name" value="Flavin_Reduct"/>
    <property type="match status" value="1"/>
</dbReference>
<comment type="similarity">
    <text evidence="1">Belongs to the non-flavoprotein flavin reductase family.</text>
</comment>
<feature type="domain" description="Flavin reductase like" evidence="3">
    <location>
        <begin position="11"/>
        <end position="161"/>
    </location>
</feature>
<evidence type="ECO:0000259" key="3">
    <source>
        <dbReference type="SMART" id="SM00903"/>
    </source>
</evidence>
<proteinExistence type="inferred from homology"/>
<dbReference type="EMBL" id="JNFP01000027">
    <property type="protein sequence ID" value="KIA62940.1"/>
    <property type="molecule type" value="Genomic_DNA"/>
</dbReference>
<keyword evidence="5" id="KW-1185">Reference proteome</keyword>
<dbReference type="PANTHER" id="PTHR30466:SF1">
    <property type="entry name" value="FMN REDUCTASE (NADH) RUTF"/>
    <property type="match status" value="1"/>
</dbReference>
<name>A0ABR4ZC91_9NOCA</name>
<keyword evidence="2" id="KW-0560">Oxidoreductase</keyword>
<sequence length="164" mass="17336">MTGSAELRRVLGAFTTGVTVITTGWPRPHGMTANAFTSVSLDPPLILVCVAHTARLHRAIQEAGAFAVSVLSADQEVLARYFADSARPDGTAQFRQLDWYAGPHTGAPLLTGTVAGLECKLDASHDCGDHSIVIGEVVHAERHPDVAAVGALAFYDGGYRPFLP</sequence>
<evidence type="ECO:0000313" key="5">
    <source>
        <dbReference type="Proteomes" id="UP000031364"/>
    </source>
</evidence>
<evidence type="ECO:0000313" key="4">
    <source>
        <dbReference type="EMBL" id="KIA62940.1"/>
    </source>
</evidence>
<dbReference type="Gene3D" id="2.30.110.10">
    <property type="entry name" value="Electron Transport, Fmn-binding Protein, Chain A"/>
    <property type="match status" value="1"/>
</dbReference>
<evidence type="ECO:0000256" key="2">
    <source>
        <dbReference type="ARBA" id="ARBA00023002"/>
    </source>
</evidence>
<dbReference type="SUPFAM" id="SSF50475">
    <property type="entry name" value="FMN-binding split barrel"/>
    <property type="match status" value="1"/>
</dbReference>
<dbReference type="InterPro" id="IPR012349">
    <property type="entry name" value="Split_barrel_FMN-bd"/>
</dbReference>
<accession>A0ABR4ZC91</accession>
<gene>
    <name evidence="4" type="ORF">FG87_22725</name>
</gene>
<dbReference type="InterPro" id="IPR002563">
    <property type="entry name" value="Flavin_Rdtase-like_dom"/>
</dbReference>
<reference evidence="4 5" key="1">
    <citation type="journal article" date="2014" name="Int. J. Syst. Evol. Microbiol.">
        <title>Nocardia vulneris sp. nov., isolated from wounds of human patients in North America.</title>
        <authorList>
            <person name="Lasker B.A."/>
            <person name="Bell M."/>
            <person name="Klenk H.P."/>
            <person name="Sproer C."/>
            <person name="Schumann C."/>
            <person name="Schumann P."/>
            <person name="Brown J.M."/>
        </authorList>
    </citation>
    <scope>NUCLEOTIDE SEQUENCE [LARGE SCALE GENOMIC DNA]</scope>
    <source>
        <strain evidence="4 5">W9851</strain>
    </source>
</reference>